<dbReference type="InterPro" id="IPR001781">
    <property type="entry name" value="Znf_LIM"/>
</dbReference>
<evidence type="ECO:0000256" key="5">
    <source>
        <dbReference type="PROSITE-ProRule" id="PRU00125"/>
    </source>
</evidence>
<dbReference type="GO" id="GO:0035331">
    <property type="term" value="P:negative regulation of hippo signaling"/>
    <property type="evidence" value="ECO:0007669"/>
    <property type="project" value="TreeGrafter"/>
</dbReference>
<evidence type="ECO:0000256" key="4">
    <source>
        <dbReference type="ARBA" id="ARBA00023038"/>
    </source>
</evidence>
<dbReference type="EnsemblMetazoa" id="XM_022813102">
    <property type="protein sequence ID" value="XP_022668837"/>
    <property type="gene ID" value="LOC111253547"/>
</dbReference>
<evidence type="ECO:0000313" key="9">
    <source>
        <dbReference type="Proteomes" id="UP000594260"/>
    </source>
</evidence>
<keyword evidence="3 5" id="KW-0862">Zinc</keyword>
<dbReference type="PANTHER" id="PTHR24219">
    <property type="entry name" value="LIM DOMAIN-CONTAINING PROTEIN JUB"/>
    <property type="match status" value="1"/>
</dbReference>
<dbReference type="Gene3D" id="2.10.110.10">
    <property type="entry name" value="Cysteine Rich Protein"/>
    <property type="match status" value="3"/>
</dbReference>
<dbReference type="InterPro" id="IPR047248">
    <property type="entry name" value="Ajuba-like_LIM3"/>
</dbReference>
<dbReference type="InterPro" id="IPR047247">
    <property type="entry name" value="Ajuba-like_LIM2"/>
</dbReference>
<feature type="region of interest" description="Disordered" evidence="6">
    <location>
        <begin position="122"/>
        <end position="168"/>
    </location>
</feature>
<feature type="domain" description="LIM zinc-binding" evidence="7">
    <location>
        <begin position="568"/>
        <end position="634"/>
    </location>
</feature>
<evidence type="ECO:0000256" key="6">
    <source>
        <dbReference type="SAM" id="MobiDB-lite"/>
    </source>
</evidence>
<keyword evidence="2" id="KW-0677">Repeat</keyword>
<feature type="region of interest" description="Disordered" evidence="6">
    <location>
        <begin position="78"/>
        <end position="109"/>
    </location>
</feature>
<feature type="compositionally biased region" description="Pro residues" evidence="6">
    <location>
        <begin position="309"/>
        <end position="321"/>
    </location>
</feature>
<dbReference type="GeneID" id="111253547"/>
<keyword evidence="9" id="KW-1185">Reference proteome</keyword>
<dbReference type="FunFam" id="2.10.110.10:FF:000037">
    <property type="entry name" value="LIM domain-containing protein 1"/>
    <property type="match status" value="1"/>
</dbReference>
<dbReference type="FunFam" id="2.10.110.10:FF:000028">
    <property type="entry name" value="LIM domain-containing protein 1"/>
    <property type="match status" value="1"/>
</dbReference>
<dbReference type="OrthoDB" id="25414at2759"/>
<reference evidence="8" key="1">
    <citation type="submission" date="2021-01" db="UniProtKB">
        <authorList>
            <consortium name="EnsemblMetazoa"/>
        </authorList>
    </citation>
    <scope>IDENTIFICATION</scope>
</reference>
<dbReference type="InParanoid" id="A0A7M7KRE5"/>
<dbReference type="AlphaFoldDB" id="A0A7M7KRE5"/>
<protein>
    <recommendedName>
        <fullName evidence="7">LIM zinc-binding domain-containing protein</fullName>
    </recommendedName>
</protein>
<dbReference type="GO" id="GO:0001666">
    <property type="term" value="P:response to hypoxia"/>
    <property type="evidence" value="ECO:0007669"/>
    <property type="project" value="TreeGrafter"/>
</dbReference>
<feature type="region of interest" description="Disordered" evidence="6">
    <location>
        <begin position="638"/>
        <end position="669"/>
    </location>
</feature>
<feature type="compositionally biased region" description="Low complexity" evidence="6">
    <location>
        <begin position="638"/>
        <end position="647"/>
    </location>
</feature>
<dbReference type="CTD" id="32351"/>
<dbReference type="PROSITE" id="PS00478">
    <property type="entry name" value="LIM_DOMAIN_1"/>
    <property type="match status" value="1"/>
</dbReference>
<feature type="domain" description="LIM zinc-binding" evidence="7">
    <location>
        <begin position="440"/>
        <end position="501"/>
    </location>
</feature>
<dbReference type="PROSITE" id="PS50023">
    <property type="entry name" value="LIM_DOMAIN_2"/>
    <property type="match status" value="3"/>
</dbReference>
<dbReference type="SMART" id="SM00132">
    <property type="entry name" value="LIM"/>
    <property type="match status" value="3"/>
</dbReference>
<dbReference type="InterPro" id="IPR047245">
    <property type="entry name" value="Ajuba-like_LIM1"/>
</dbReference>
<dbReference type="Proteomes" id="UP000594260">
    <property type="component" value="Unplaced"/>
</dbReference>
<accession>A0A7M7KRE5</accession>
<dbReference type="KEGG" id="vde:111253547"/>
<dbReference type="PANTHER" id="PTHR24219:SF4">
    <property type="entry name" value="LIM DOMAIN-CONTAINING PROTEIN JUB"/>
    <property type="match status" value="1"/>
</dbReference>
<feature type="compositionally biased region" description="Low complexity" evidence="6">
    <location>
        <begin position="184"/>
        <end position="193"/>
    </location>
</feature>
<dbReference type="GO" id="GO:0046872">
    <property type="term" value="F:metal ion binding"/>
    <property type="evidence" value="ECO:0007669"/>
    <property type="project" value="UniProtKB-KW"/>
</dbReference>
<organism evidence="8 9">
    <name type="scientific">Varroa destructor</name>
    <name type="common">Honeybee mite</name>
    <dbReference type="NCBI Taxonomy" id="109461"/>
    <lineage>
        <taxon>Eukaryota</taxon>
        <taxon>Metazoa</taxon>
        <taxon>Ecdysozoa</taxon>
        <taxon>Arthropoda</taxon>
        <taxon>Chelicerata</taxon>
        <taxon>Arachnida</taxon>
        <taxon>Acari</taxon>
        <taxon>Parasitiformes</taxon>
        <taxon>Mesostigmata</taxon>
        <taxon>Gamasina</taxon>
        <taxon>Dermanyssoidea</taxon>
        <taxon>Varroidae</taxon>
        <taxon>Varroa</taxon>
    </lineage>
</organism>
<feature type="compositionally biased region" description="Polar residues" evidence="6">
    <location>
        <begin position="292"/>
        <end position="303"/>
    </location>
</feature>
<dbReference type="Pfam" id="PF00412">
    <property type="entry name" value="LIM"/>
    <property type="match status" value="3"/>
</dbReference>
<proteinExistence type="predicted"/>
<name>A0A7M7KRE5_VARDE</name>
<dbReference type="GO" id="GO:0005667">
    <property type="term" value="C:transcription regulator complex"/>
    <property type="evidence" value="ECO:0007669"/>
    <property type="project" value="TreeGrafter"/>
</dbReference>
<sequence length="684" mass="73153">MSNLYQDLKGQIKLTPRTTAQVINLNQPPKPEEISANLHRHQQSLLSQRSIIGLNGPVSSSSTSAITNATSSVLARSAPDLPGARRGNPPPNLSTNTVDRSQSYHGTLSDFSDFYRLPPVYPGNRRASGVTGPVYENYPQTGGGNSTHPVTTSSFSGHPPAVSMSATPLPSGASVSMLDYLRQSPRSSLSSDSSPRESVLEAPPAYPGHSKPPQPLPGQPPVYANLAELKKAIVPSPPPPPYKPAPVKKRIEELEKEFRAPRGGVAGPGPCGETISSLGLSLAGLSLPSGCKTEQNPSLQAVHSSPSRDCPPPAPAPPSPCPHEGSAGLPLPPPPPYPGGPHPVHISSVPAGHSGQSSIGGINNRVATNAFGGYNAAVMADSTTPRDMSPKSGHGVASSHLSAGLSARVQAQSVQDKLERMTREIEEEMERQAPDGEFFGVCHSCGERVAGAGQACQAMGQVFHTQCFVCVSCGRALRGKAFYNVHGKVYCEEDYLYSGFQQTAEKCAVCGHLIMEMILQAMGKSYHPGCFRCCVCNDCLDGVPFTIDMDNKIYCVQDFHKTYAPKCAACGKAITPVEGTDETVRVVSMDNDYHIDCYVCEDCKQQLTDEPDKRCYPLDGHLLCQRCHVRRLEARGSRSSSACASHSSRPHSPRQSLQPQLQQQLHQYQHGTQGAQVVWNGHPP</sequence>
<dbReference type="GO" id="GO:0000932">
    <property type="term" value="C:P-body"/>
    <property type="evidence" value="ECO:0007669"/>
    <property type="project" value="TreeGrafter"/>
</dbReference>
<feature type="compositionally biased region" description="Low complexity" evidence="6">
    <location>
        <begin position="653"/>
        <end position="667"/>
    </location>
</feature>
<keyword evidence="1 5" id="KW-0479">Metal-binding</keyword>
<feature type="region of interest" description="Disordered" evidence="6">
    <location>
        <begin position="292"/>
        <end position="361"/>
    </location>
</feature>
<evidence type="ECO:0000259" key="7">
    <source>
        <dbReference type="PROSITE" id="PS50023"/>
    </source>
</evidence>
<feature type="region of interest" description="Disordered" evidence="6">
    <location>
        <begin position="183"/>
        <end position="222"/>
    </location>
</feature>
<evidence type="ECO:0000256" key="3">
    <source>
        <dbReference type="ARBA" id="ARBA00022833"/>
    </source>
</evidence>
<dbReference type="GO" id="GO:0005912">
    <property type="term" value="C:adherens junction"/>
    <property type="evidence" value="ECO:0007669"/>
    <property type="project" value="TreeGrafter"/>
</dbReference>
<evidence type="ECO:0000313" key="8">
    <source>
        <dbReference type="EnsemblMetazoa" id="XP_022668837"/>
    </source>
</evidence>
<feature type="compositionally biased region" description="Polar residues" evidence="6">
    <location>
        <begin position="146"/>
        <end position="156"/>
    </location>
</feature>
<dbReference type="GO" id="GO:0003714">
    <property type="term" value="F:transcription corepressor activity"/>
    <property type="evidence" value="ECO:0007669"/>
    <property type="project" value="TreeGrafter"/>
</dbReference>
<feature type="domain" description="LIM zinc-binding" evidence="7">
    <location>
        <begin position="505"/>
        <end position="565"/>
    </location>
</feature>
<dbReference type="CDD" id="cd09352">
    <property type="entry name" value="LIM1_Ajuba_like"/>
    <property type="match status" value="1"/>
</dbReference>
<feature type="compositionally biased region" description="Pro residues" evidence="6">
    <location>
        <begin position="330"/>
        <end position="341"/>
    </location>
</feature>
<dbReference type="RefSeq" id="XP_022668837.1">
    <property type="nucleotide sequence ID" value="XM_022813102.1"/>
</dbReference>
<feature type="compositionally biased region" description="Pro residues" evidence="6">
    <location>
        <begin position="204"/>
        <end position="220"/>
    </location>
</feature>
<dbReference type="CDD" id="cd09438">
    <property type="entry name" value="LIM3_Ajuba_like"/>
    <property type="match status" value="1"/>
</dbReference>
<dbReference type="GO" id="GO:0005634">
    <property type="term" value="C:nucleus"/>
    <property type="evidence" value="ECO:0007669"/>
    <property type="project" value="TreeGrafter"/>
</dbReference>
<evidence type="ECO:0000256" key="1">
    <source>
        <dbReference type="ARBA" id="ARBA00022723"/>
    </source>
</evidence>
<dbReference type="OMA" id="FVCAFCM"/>
<dbReference type="InterPro" id="IPR047172">
    <property type="entry name" value="Ajuba-like"/>
</dbReference>
<dbReference type="GO" id="GO:0007010">
    <property type="term" value="P:cytoskeleton organization"/>
    <property type="evidence" value="ECO:0007669"/>
    <property type="project" value="TreeGrafter"/>
</dbReference>
<dbReference type="CDD" id="cd09355">
    <property type="entry name" value="LIM2_Ajuba_like"/>
    <property type="match status" value="1"/>
</dbReference>
<feature type="compositionally biased region" description="Polar residues" evidence="6">
    <location>
        <begin position="93"/>
        <end position="109"/>
    </location>
</feature>
<evidence type="ECO:0000256" key="2">
    <source>
        <dbReference type="ARBA" id="ARBA00022737"/>
    </source>
</evidence>
<dbReference type="SUPFAM" id="SSF57716">
    <property type="entry name" value="Glucocorticoid receptor-like (DNA-binding domain)"/>
    <property type="match status" value="3"/>
</dbReference>
<keyword evidence="4 5" id="KW-0440">LIM domain</keyword>